<evidence type="ECO:0000313" key="2">
    <source>
        <dbReference type="EMBL" id="WUP48717.1"/>
    </source>
</evidence>
<dbReference type="Proteomes" id="UP001432190">
    <property type="component" value="Chromosome"/>
</dbReference>
<feature type="compositionally biased region" description="Low complexity" evidence="1">
    <location>
        <begin position="381"/>
        <end position="397"/>
    </location>
</feature>
<feature type="region of interest" description="Disordered" evidence="1">
    <location>
        <begin position="363"/>
        <end position="422"/>
    </location>
</feature>
<evidence type="ECO:0000256" key="1">
    <source>
        <dbReference type="SAM" id="MobiDB-lite"/>
    </source>
</evidence>
<dbReference type="InterPro" id="IPR011990">
    <property type="entry name" value="TPR-like_helical_dom_sf"/>
</dbReference>
<dbReference type="EMBL" id="CP108084">
    <property type="protein sequence ID" value="WUP48717.1"/>
    <property type="molecule type" value="Genomic_DNA"/>
</dbReference>
<protein>
    <recommendedName>
        <fullName evidence="4">Tetratricopeptide repeat protein</fullName>
    </recommendedName>
</protein>
<evidence type="ECO:0000313" key="3">
    <source>
        <dbReference type="Proteomes" id="UP001432190"/>
    </source>
</evidence>
<accession>A0ABZ1S5N6</accession>
<keyword evidence="3" id="KW-1185">Reference proteome</keyword>
<gene>
    <name evidence="2" type="ORF">OG994_24500</name>
</gene>
<reference evidence="2" key="1">
    <citation type="submission" date="2022-10" db="EMBL/GenBank/DDBJ databases">
        <title>The complete genomes of actinobacterial strains from the NBC collection.</title>
        <authorList>
            <person name="Joergensen T.S."/>
            <person name="Alvarez Arevalo M."/>
            <person name="Sterndorff E.B."/>
            <person name="Faurdal D."/>
            <person name="Vuksanovic O."/>
            <person name="Mourched A.-S."/>
            <person name="Charusanti P."/>
            <person name="Shaw S."/>
            <person name="Blin K."/>
            <person name="Weber T."/>
        </authorList>
    </citation>
    <scope>NUCLEOTIDE SEQUENCE</scope>
    <source>
        <strain evidence="2">NBC_00256</strain>
    </source>
</reference>
<sequence length="974" mass="105269">MGTTDEDLWRVLREVSNMPYGAGQIAALEQLLRRVDAAEDRELAFVTRMQGTTAYTYGGEPAKSFVTFSWCVAEFDRDPQPYHARYARQLLWHFKYMVNGLLKFPEVPLDRTYAVLDDMERRYRAGGHSLQAVHKHRFRVAEHVGDAEAADHWYRLWQTTPRDDLSDCAGCDPTTEVQYLADTGRYAEAAALAEPVLAGRLTCTEQPQAILTALLVPYLRTGRHDDARNAHREAYRRLRGNLSDLWDIGDHIEFCTLTGNEARALELVERHLDWLDRAPSPAAAMHFAAAAAAALRQVDGELPVHRRAAGDRPAADVPAGRLADELAGTATELAARFDARNGTTRQSELVAARLAVRPSGEHLPLSASLRRRPPRPRATADGDAVAVAPAGAVADGPSPGTPPAGRYAGGSAPGGAGVEVPDDAGADELLDLAEACWHRHDLAGFRSALAAYDGRFGATEQAPAAVARRLELRAAELSDAEEFPAAIETARTAVAAYRELGDEVRAQVVASRLGVLLTMTEEGTHEGLALVEAAAEALDRLGDERLRAAAHDRVALALMHGERWAEALDALDRVPAAGDPYLELRIALHRTHVLEELERAEEFRAAAEQARRQARELGVGELLMSASLAYARAVDDPAEAVAACDEALRVTPPKGLIPARVTRARALMAAGRADEAVDDFAEAVTLCVERGAEGDALLRWELANAYRVAGRLSEAAEVAEEAVIGLDKLGAQVQADRCRYLLAGIYQGLGEIDPALALLDQLAENLDGPDNLPHRAHMLEEAGGLLYDADRDALAAQRFAAAAGAYELAGLTLDELRTRRREAYAWMWAGDGPAALRTVEVMDRLAAAVGGDGEPEPPVTYERALAAEAAARVLAGDGREAEALDRLAGVPERLRSIEAFGEAAQVEIFTGELLLRLDRPVDAERVLRDVLGGLPAGSRPLQQAAWLLARALDELGRADEAAALRAEHDLDHDH</sequence>
<dbReference type="SUPFAM" id="SSF48452">
    <property type="entry name" value="TPR-like"/>
    <property type="match status" value="2"/>
</dbReference>
<evidence type="ECO:0008006" key="4">
    <source>
        <dbReference type="Google" id="ProtNLM"/>
    </source>
</evidence>
<dbReference type="Gene3D" id="1.25.40.10">
    <property type="entry name" value="Tetratricopeptide repeat domain"/>
    <property type="match status" value="1"/>
</dbReference>
<proteinExistence type="predicted"/>
<feature type="compositionally biased region" description="Gly residues" evidence="1">
    <location>
        <begin position="407"/>
        <end position="417"/>
    </location>
</feature>
<organism evidence="2 3">
    <name type="scientific">Micromonospora globbae</name>
    <dbReference type="NCBI Taxonomy" id="1894969"/>
    <lineage>
        <taxon>Bacteria</taxon>
        <taxon>Bacillati</taxon>
        <taxon>Actinomycetota</taxon>
        <taxon>Actinomycetes</taxon>
        <taxon>Micromonosporales</taxon>
        <taxon>Micromonosporaceae</taxon>
        <taxon>Micromonospora</taxon>
    </lineage>
</organism>
<name>A0ABZ1S5N6_9ACTN</name>